<feature type="compositionally biased region" description="Low complexity" evidence="1">
    <location>
        <begin position="34"/>
        <end position="52"/>
    </location>
</feature>
<feature type="transmembrane region" description="Helical" evidence="2">
    <location>
        <begin position="78"/>
        <end position="99"/>
    </location>
</feature>
<name>A0A9D2MXD9_9FIRM</name>
<organism evidence="4 5">
    <name type="scientific">Candidatus Acutalibacter pullicola</name>
    <dbReference type="NCBI Taxonomy" id="2838417"/>
    <lineage>
        <taxon>Bacteria</taxon>
        <taxon>Bacillati</taxon>
        <taxon>Bacillota</taxon>
        <taxon>Clostridia</taxon>
        <taxon>Eubacteriales</taxon>
        <taxon>Acutalibacteraceae</taxon>
        <taxon>Acutalibacter</taxon>
    </lineage>
</organism>
<dbReference type="Pfam" id="PF09822">
    <property type="entry name" value="ABC_transp_aux"/>
    <property type="match status" value="1"/>
</dbReference>
<evidence type="ECO:0000259" key="3">
    <source>
        <dbReference type="Pfam" id="PF09822"/>
    </source>
</evidence>
<gene>
    <name evidence="4" type="ORF">H9710_07125</name>
</gene>
<proteinExistence type="predicted"/>
<reference evidence="4" key="2">
    <citation type="submission" date="2021-04" db="EMBL/GenBank/DDBJ databases">
        <authorList>
            <person name="Gilroy R."/>
        </authorList>
    </citation>
    <scope>NUCLEOTIDE SEQUENCE</scope>
    <source>
        <strain evidence="4">CHK185-1770</strain>
    </source>
</reference>
<evidence type="ECO:0000256" key="1">
    <source>
        <dbReference type="SAM" id="MobiDB-lite"/>
    </source>
</evidence>
<feature type="compositionally biased region" description="Polar residues" evidence="1">
    <location>
        <begin position="9"/>
        <end position="19"/>
    </location>
</feature>
<keyword evidence="2" id="KW-1133">Transmembrane helix</keyword>
<feature type="region of interest" description="Disordered" evidence="1">
    <location>
        <begin position="1"/>
        <end position="67"/>
    </location>
</feature>
<dbReference type="Proteomes" id="UP000826793">
    <property type="component" value="Unassembled WGS sequence"/>
</dbReference>
<comment type="caution">
    <text evidence="4">The sequence shown here is derived from an EMBL/GenBank/DDBJ whole genome shotgun (WGS) entry which is preliminary data.</text>
</comment>
<evidence type="ECO:0000256" key="2">
    <source>
        <dbReference type="SAM" id="Phobius"/>
    </source>
</evidence>
<dbReference type="AlphaFoldDB" id="A0A9D2MXD9"/>
<feature type="transmembrane region" description="Helical" evidence="2">
    <location>
        <begin position="530"/>
        <end position="554"/>
    </location>
</feature>
<dbReference type="EMBL" id="DWXG01000053">
    <property type="protein sequence ID" value="HJB98336.1"/>
    <property type="molecule type" value="Genomic_DNA"/>
</dbReference>
<reference evidence="4" key="1">
    <citation type="journal article" date="2021" name="PeerJ">
        <title>Extensive microbial diversity within the chicken gut microbiome revealed by metagenomics and culture.</title>
        <authorList>
            <person name="Gilroy R."/>
            <person name="Ravi A."/>
            <person name="Getino M."/>
            <person name="Pursley I."/>
            <person name="Horton D.L."/>
            <person name="Alikhan N.F."/>
            <person name="Baker D."/>
            <person name="Gharbi K."/>
            <person name="Hall N."/>
            <person name="Watson M."/>
            <person name="Adriaenssens E.M."/>
            <person name="Foster-Nyarko E."/>
            <person name="Jarju S."/>
            <person name="Secka A."/>
            <person name="Antonio M."/>
            <person name="Oren A."/>
            <person name="Chaudhuri R.R."/>
            <person name="La Ragione R."/>
            <person name="Hildebrand F."/>
            <person name="Pallen M.J."/>
        </authorList>
    </citation>
    <scope>NUCLEOTIDE SEQUENCE</scope>
    <source>
        <strain evidence="4">CHK185-1770</strain>
    </source>
</reference>
<dbReference type="InterPro" id="IPR019196">
    <property type="entry name" value="ABC_transp_unknown"/>
</dbReference>
<keyword evidence="2" id="KW-0472">Membrane</keyword>
<evidence type="ECO:0000313" key="4">
    <source>
        <dbReference type="EMBL" id="HJB98336.1"/>
    </source>
</evidence>
<evidence type="ECO:0000313" key="5">
    <source>
        <dbReference type="Proteomes" id="UP000826793"/>
    </source>
</evidence>
<keyword evidence="2" id="KW-0812">Transmembrane</keyword>
<accession>A0A9D2MXD9</accession>
<feature type="domain" description="ABC-type uncharacterised transport system" evidence="3">
    <location>
        <begin position="259"/>
        <end position="496"/>
    </location>
</feature>
<protein>
    <submittedName>
        <fullName evidence="4">GldG family protein</fullName>
    </submittedName>
</protein>
<sequence length="559" mass="60802">MEPNKTENNRGPAQETQAPESKEPVSQQPPAQPEAPQEEALQPEAAPQQAPQAPAPAPGKAPVKKEKKPFNWNKFKRGGMATALSVVFIAIVVALNLLVSALTDRFPSLDIDLTAQKVNSLSDQALEIAKNVDREVTIYLIGTQEGYEQNQIYSSYVQRGMQYSQVSSLVKRLVEANPLISMEYVDPDTNPEFISQYESDSLATGKVLVESDLRHTVLTVNDLFIINQETGSTINSKVDSALAGALELVNMDTVPVMSIITGHGEMLSTSNMAAFVDNMEQNNFQVEEVDILTQEIPENTQVLMIATPTTDFSTEEIDKIRAYLDDETRDQQVTLLVSAYPSQGELPNLAAFLEEWGVQVGTGVVAETDSNYAAYDARGVLVTASPLVLTSNTYSRLLSYYSAPITLTFEENNGISTTPLWTTQDSAYVITADMTEEDAANPETGEQVVASLSSKDVEVNGETCARNVVVFGSSDLFTDNFMGTSAFEDSTYMNDLLLDLTDTDASAVVTVEEEEVETMQLDVSASTGTVSLLGILFTGGIPVVILLVGLGIYLKRRHL</sequence>